<keyword evidence="4" id="KW-1185">Reference proteome</keyword>
<evidence type="ECO:0000256" key="1">
    <source>
        <dbReference type="SAM" id="MobiDB-lite"/>
    </source>
</evidence>
<organism evidence="3 4">
    <name type="scientific">Geomonas terrae</name>
    <dbReference type="NCBI Taxonomy" id="2562681"/>
    <lineage>
        <taxon>Bacteria</taxon>
        <taxon>Pseudomonadati</taxon>
        <taxon>Thermodesulfobacteriota</taxon>
        <taxon>Desulfuromonadia</taxon>
        <taxon>Geobacterales</taxon>
        <taxon>Geobacteraceae</taxon>
        <taxon>Geomonas</taxon>
    </lineage>
</organism>
<gene>
    <name evidence="3" type="ORF">E4633_12340</name>
</gene>
<name>A0A4V3NZD6_9BACT</name>
<proteinExistence type="predicted"/>
<feature type="signal peptide" evidence="2">
    <location>
        <begin position="1"/>
        <end position="21"/>
    </location>
</feature>
<reference evidence="3 4" key="1">
    <citation type="submission" date="2019-04" db="EMBL/GenBank/DDBJ databases">
        <title>Geobacter oryzae sp. nov., ferric-reducing bacteria isolated from paddy soil.</title>
        <authorList>
            <person name="Xu Z."/>
            <person name="Masuda Y."/>
            <person name="Itoh H."/>
            <person name="Senoo K."/>
        </authorList>
    </citation>
    <scope>NUCLEOTIDE SEQUENCE [LARGE SCALE GENOMIC DNA]</scope>
    <source>
        <strain evidence="3 4">Red111</strain>
    </source>
</reference>
<dbReference type="AlphaFoldDB" id="A0A4V3NZD6"/>
<dbReference type="Proteomes" id="UP000306416">
    <property type="component" value="Unassembled WGS sequence"/>
</dbReference>
<evidence type="ECO:0000313" key="3">
    <source>
        <dbReference type="EMBL" id="TGU71132.1"/>
    </source>
</evidence>
<evidence type="ECO:0000256" key="2">
    <source>
        <dbReference type="SAM" id="SignalP"/>
    </source>
</evidence>
<feature type="chain" id="PRO_5020297441" description="BcpO-related WXXGXW repeat protein" evidence="2">
    <location>
        <begin position="22"/>
        <end position="201"/>
    </location>
</feature>
<dbReference type="EMBL" id="SRSC01000003">
    <property type="protein sequence ID" value="TGU71132.1"/>
    <property type="molecule type" value="Genomic_DNA"/>
</dbReference>
<feature type="region of interest" description="Disordered" evidence="1">
    <location>
        <begin position="178"/>
        <end position="201"/>
    </location>
</feature>
<dbReference type="RefSeq" id="WP_135870571.1">
    <property type="nucleotide sequence ID" value="NZ_SRSC01000003.1"/>
</dbReference>
<sequence length="201" mass="23741">MKRFIALAALFVLGGAATAQARFDVSVNIGVPVAVTPVPVAPPQVVYPAPAPVAYPAPAVPVAYAEPPSFIFSPALGFYVSVGLPYDVVYLDNCYYQYRDGRWYTAASYRGPWTYTSYRGLPYGLSRHRYEQIRYFRDYEYRTYLHDRDHYRGNWYRPVAERRDGRWGERRDYYRDTYRDGRRDDSRDDRRDDRRDYRERH</sequence>
<keyword evidence="2" id="KW-0732">Signal</keyword>
<accession>A0A4V3NZD6</accession>
<comment type="caution">
    <text evidence="3">The sequence shown here is derived from an EMBL/GenBank/DDBJ whole genome shotgun (WGS) entry which is preliminary data.</text>
</comment>
<protein>
    <recommendedName>
        <fullName evidence="5">BcpO-related WXXGXW repeat protein</fullName>
    </recommendedName>
</protein>
<evidence type="ECO:0000313" key="4">
    <source>
        <dbReference type="Proteomes" id="UP000306416"/>
    </source>
</evidence>
<evidence type="ECO:0008006" key="5">
    <source>
        <dbReference type="Google" id="ProtNLM"/>
    </source>
</evidence>